<keyword evidence="4 8" id="KW-1003">Cell membrane</keyword>
<dbReference type="STRING" id="80854.MVIS_1328"/>
<dbReference type="PANTHER" id="PTHR43337:SF1">
    <property type="entry name" value="XANTHINE_URACIL PERMEASE C887.17-RELATED"/>
    <property type="match status" value="1"/>
</dbReference>
<protein>
    <submittedName>
        <fullName evidence="9">Putative transporter</fullName>
    </submittedName>
</protein>
<evidence type="ECO:0000256" key="6">
    <source>
        <dbReference type="ARBA" id="ARBA00022989"/>
    </source>
</evidence>
<organism evidence="9 10">
    <name type="scientific">Moritella viscosa</name>
    <dbReference type="NCBI Taxonomy" id="80854"/>
    <lineage>
        <taxon>Bacteria</taxon>
        <taxon>Pseudomonadati</taxon>
        <taxon>Pseudomonadota</taxon>
        <taxon>Gammaproteobacteria</taxon>
        <taxon>Alteromonadales</taxon>
        <taxon>Moritellaceae</taxon>
        <taxon>Moritella</taxon>
    </lineage>
</organism>
<evidence type="ECO:0000256" key="2">
    <source>
        <dbReference type="ARBA" id="ARBA00005697"/>
    </source>
</evidence>
<dbReference type="RefSeq" id="WP_045109661.1">
    <property type="nucleotide sequence ID" value="NZ_CAWRBC010000134.1"/>
</dbReference>
<keyword evidence="6 8" id="KW-1133">Transmembrane helix</keyword>
<dbReference type="PATRIC" id="fig|80854.5.peg.1408"/>
<proteinExistence type="inferred from homology"/>
<evidence type="ECO:0000313" key="9">
    <source>
        <dbReference type="EMBL" id="SGY88317.1"/>
    </source>
</evidence>
<dbReference type="KEGG" id="mvs:MVIS_1328"/>
<evidence type="ECO:0000256" key="5">
    <source>
        <dbReference type="ARBA" id="ARBA00022692"/>
    </source>
</evidence>
<keyword evidence="3 8" id="KW-0813">Transport</keyword>
<evidence type="ECO:0000256" key="4">
    <source>
        <dbReference type="ARBA" id="ARBA00022475"/>
    </source>
</evidence>
<evidence type="ECO:0000256" key="1">
    <source>
        <dbReference type="ARBA" id="ARBA00004651"/>
    </source>
</evidence>
<comment type="subcellular location">
    <subcellularLocation>
        <location evidence="1 8">Cell membrane</location>
        <topology evidence="1 8">Multi-pass membrane protein</topology>
    </subcellularLocation>
</comment>
<dbReference type="PIRSF" id="PIRSF005353">
    <property type="entry name" value="PbuG"/>
    <property type="match status" value="1"/>
</dbReference>
<evidence type="ECO:0000313" key="10">
    <source>
        <dbReference type="Proteomes" id="UP000183794"/>
    </source>
</evidence>
<reference evidence="9 10" key="1">
    <citation type="submission" date="2016-11" db="EMBL/GenBank/DDBJ databases">
        <authorList>
            <person name="Jaros S."/>
            <person name="Januszkiewicz K."/>
            <person name="Wedrychowicz H."/>
        </authorList>
    </citation>
    <scope>NUCLEOTIDE SEQUENCE [LARGE SCALE GENOMIC DNA]</scope>
    <source>
        <strain evidence="9">NVI 5450</strain>
    </source>
</reference>
<sequence>MDKTQQGSELQGSAKGGILERLFKLSEHGTTVKTELMAGLTTFVTMAYIIFVNPDIMAKTGMDKDALVVATCIGAAIGCMLMGLYANWPVGLAPGMGLNAFFTYTVVFDMGYTWQVAMAAVFVSGVLFALMSFYKIREWILDSIPQSLRYAMTAGVGLFLGIIGFKNAGIVVAFEPTLTTLGNFKEPSVLLAALTFLIIGSLFRRNLFGAVLIGMLVTTLAGIPLGLVSAPASIISTPPSIAPLFMAMDFEHLFYNAEGLFNVGMISIIISFLFVNMFDTAGTLMGVADKANLINEKGEIENLKKSLKADSVSSVLGACVGCPPVTSYVESASGVAAGGRTGLTAVTVGVLFLAATFFTDVALIIPSYATAGALIFVSFLMMSGLSKVNWDEFTDYVPACITAIMMAFTFSIANGIALGFIAYTFLKVGSGKAKEVSISIWVLTAVFVAKLAFM</sequence>
<evidence type="ECO:0000256" key="8">
    <source>
        <dbReference type="PIRNR" id="PIRNR005353"/>
    </source>
</evidence>
<accession>A0A090IBT0</accession>
<keyword evidence="7 8" id="KW-0472">Membrane</keyword>
<dbReference type="GO" id="GO:0005886">
    <property type="term" value="C:plasma membrane"/>
    <property type="evidence" value="ECO:0007669"/>
    <property type="project" value="UniProtKB-SubCell"/>
</dbReference>
<dbReference type="HOGENOM" id="CLU_024508_0_1_6"/>
<dbReference type="OrthoDB" id="9808458at2"/>
<dbReference type="Pfam" id="PF00860">
    <property type="entry name" value="Xan_ur_permease"/>
    <property type="match status" value="1"/>
</dbReference>
<dbReference type="InterPro" id="IPR045018">
    <property type="entry name" value="Azg-like"/>
</dbReference>
<dbReference type="GO" id="GO:0015207">
    <property type="term" value="F:adenine transmembrane transporter activity"/>
    <property type="evidence" value="ECO:0007669"/>
    <property type="project" value="TreeGrafter"/>
</dbReference>
<name>A0A090IBT0_9GAMM</name>
<comment type="similarity">
    <text evidence="2 8">Belongs to the nucleobase:cation symporter-2 (NCS2) (TC 2.A.40) family. Azg-like subfamily.</text>
</comment>
<gene>
    <name evidence="9" type="ORF">NVI5450_0860</name>
</gene>
<dbReference type="Proteomes" id="UP000183794">
    <property type="component" value="Unassembled WGS sequence"/>
</dbReference>
<dbReference type="AlphaFoldDB" id="A0A090IBT0"/>
<dbReference type="InterPro" id="IPR006043">
    <property type="entry name" value="NCS2"/>
</dbReference>
<dbReference type="EMBL" id="FPLD01000032">
    <property type="protein sequence ID" value="SGY88317.1"/>
    <property type="molecule type" value="Genomic_DNA"/>
</dbReference>
<dbReference type="InterPro" id="IPR026033">
    <property type="entry name" value="Azg-like_bact_archaea"/>
</dbReference>
<dbReference type="PANTHER" id="PTHR43337">
    <property type="entry name" value="XANTHINE/URACIL PERMEASE C887.17-RELATED"/>
    <property type="match status" value="1"/>
</dbReference>
<keyword evidence="5 8" id="KW-0812">Transmembrane</keyword>
<evidence type="ECO:0000256" key="7">
    <source>
        <dbReference type="ARBA" id="ARBA00023136"/>
    </source>
</evidence>
<evidence type="ECO:0000256" key="3">
    <source>
        <dbReference type="ARBA" id="ARBA00022448"/>
    </source>
</evidence>